<accession>A0A8S0WSS2</accession>
<feature type="region of interest" description="Disordered" evidence="1">
    <location>
        <begin position="29"/>
        <end position="57"/>
    </location>
</feature>
<organism evidence="2 3">
    <name type="scientific">Cyclocybe aegerita</name>
    <name type="common">Black poplar mushroom</name>
    <name type="synonym">Agrocybe aegerita</name>
    <dbReference type="NCBI Taxonomy" id="1973307"/>
    <lineage>
        <taxon>Eukaryota</taxon>
        <taxon>Fungi</taxon>
        <taxon>Dikarya</taxon>
        <taxon>Basidiomycota</taxon>
        <taxon>Agaricomycotina</taxon>
        <taxon>Agaricomycetes</taxon>
        <taxon>Agaricomycetidae</taxon>
        <taxon>Agaricales</taxon>
        <taxon>Agaricineae</taxon>
        <taxon>Bolbitiaceae</taxon>
        <taxon>Cyclocybe</taxon>
    </lineage>
</organism>
<name>A0A8S0WSS2_CYCAE</name>
<evidence type="ECO:0000256" key="1">
    <source>
        <dbReference type="SAM" id="MobiDB-lite"/>
    </source>
</evidence>
<gene>
    <name evidence="2" type="ORF">AAE3_LOCUS12347</name>
</gene>
<sequence length="159" mass="17760">MPMGKCKRDSAYPARTSVDLFLDIEASVAADEEDDGELDEFKQVSDSEEDTPEELETNHHRLQRELEDLHVDESHWASFVARACHRADTLDPALTHGAPSKKDMLWEIGCKLGHEEAAVLSILRCATHPTMPHRSALSAFCIPHLPGRVYVEVMDIKAA</sequence>
<dbReference type="OrthoDB" id="3066781at2759"/>
<proteinExistence type="predicted"/>
<protein>
    <submittedName>
        <fullName evidence="2">Uncharacterized protein</fullName>
    </submittedName>
</protein>
<evidence type="ECO:0000313" key="2">
    <source>
        <dbReference type="EMBL" id="CAA7270127.1"/>
    </source>
</evidence>
<dbReference type="EMBL" id="CACVBS010000085">
    <property type="protein sequence ID" value="CAA7270127.1"/>
    <property type="molecule type" value="Genomic_DNA"/>
</dbReference>
<dbReference type="Gene3D" id="3.30.70.940">
    <property type="entry name" value="NusG, N-terminal domain"/>
    <property type="match status" value="1"/>
</dbReference>
<reference evidence="2 3" key="1">
    <citation type="submission" date="2020-01" db="EMBL/GenBank/DDBJ databases">
        <authorList>
            <person name="Gupta K D."/>
        </authorList>
    </citation>
    <scope>NUCLEOTIDE SEQUENCE [LARGE SCALE GENOMIC DNA]</scope>
</reference>
<evidence type="ECO:0000313" key="3">
    <source>
        <dbReference type="Proteomes" id="UP000467700"/>
    </source>
</evidence>
<dbReference type="AlphaFoldDB" id="A0A8S0WSS2"/>
<comment type="caution">
    <text evidence="2">The sequence shown here is derived from an EMBL/GenBank/DDBJ whole genome shotgun (WGS) entry which is preliminary data.</text>
</comment>
<dbReference type="Proteomes" id="UP000467700">
    <property type="component" value="Unassembled WGS sequence"/>
</dbReference>
<feature type="compositionally biased region" description="Acidic residues" evidence="1">
    <location>
        <begin position="46"/>
        <end position="55"/>
    </location>
</feature>
<keyword evidence="3" id="KW-1185">Reference proteome</keyword>
<dbReference type="GO" id="GO:0006354">
    <property type="term" value="P:DNA-templated transcription elongation"/>
    <property type="evidence" value="ECO:0007669"/>
    <property type="project" value="InterPro"/>
</dbReference>
<dbReference type="InterPro" id="IPR036735">
    <property type="entry name" value="NGN_dom_sf"/>
</dbReference>